<name>A0AAV5GXC1_9BASI</name>
<dbReference type="EMBL" id="BQKY01000014">
    <property type="protein sequence ID" value="GJN93682.1"/>
    <property type="molecule type" value="Genomic_DNA"/>
</dbReference>
<evidence type="ECO:0000313" key="1">
    <source>
        <dbReference type="EMBL" id="GJN93682.1"/>
    </source>
</evidence>
<protein>
    <submittedName>
        <fullName evidence="1">Uncharacterized protein</fullName>
    </submittedName>
</protein>
<dbReference type="InterPro" id="IPR032675">
    <property type="entry name" value="LRR_dom_sf"/>
</dbReference>
<accession>A0AAV5GXC1</accession>
<sequence>MCKNVEELWLSGLSGLEVGDLSAGPNLRHLSFNECRVTPSITAPTILFPRLSTLYLKAVIFTGHALHQLLQPSTLPSLRHLDYISVHQSLVSPMPGSLATTAATPAAGPPGSTALASITASLASLAPQNRAAHPSSPSSTASDHPLLAFAPTLVTLSLGSHASRTIPGQALVSFVERAERLTGLCLPAGMLLEVGGLTDALGAGAPRLRAIRLIGKERALEAVQAQQQQRAQRNVGTWRSTAFDLLAQAMTTAESEAVDLGVAEQRQRGLAARDARRVEQAVQRVLGVFERLGTLGKGEKERVLSVPAQEDAADDFKEEIVFSRFASDASSGMLARIEHEPLEPCDGAWRLGTLRWRERVRLEESG</sequence>
<dbReference type="Gene3D" id="3.80.10.10">
    <property type="entry name" value="Ribonuclease Inhibitor"/>
    <property type="match status" value="1"/>
</dbReference>
<evidence type="ECO:0000313" key="2">
    <source>
        <dbReference type="Proteomes" id="UP001342314"/>
    </source>
</evidence>
<dbReference type="Proteomes" id="UP001342314">
    <property type="component" value="Unassembled WGS sequence"/>
</dbReference>
<gene>
    <name evidence="1" type="ORF">Rhopal_006739-T1</name>
</gene>
<dbReference type="SUPFAM" id="SSF52047">
    <property type="entry name" value="RNI-like"/>
    <property type="match status" value="1"/>
</dbReference>
<proteinExistence type="predicted"/>
<reference evidence="1 2" key="1">
    <citation type="submission" date="2021-12" db="EMBL/GenBank/DDBJ databases">
        <title>High titer production of polyol ester of fatty acids by Rhodotorula paludigena BS15 towards product separation-free biomass refinery.</title>
        <authorList>
            <person name="Mano J."/>
            <person name="Ono H."/>
            <person name="Tanaka T."/>
            <person name="Naito K."/>
            <person name="Sushida H."/>
            <person name="Ike M."/>
            <person name="Tokuyasu K."/>
            <person name="Kitaoka M."/>
        </authorList>
    </citation>
    <scope>NUCLEOTIDE SEQUENCE [LARGE SCALE GENOMIC DNA]</scope>
    <source>
        <strain evidence="1 2">BS15</strain>
    </source>
</reference>
<organism evidence="1 2">
    <name type="scientific">Rhodotorula paludigena</name>
    <dbReference type="NCBI Taxonomy" id="86838"/>
    <lineage>
        <taxon>Eukaryota</taxon>
        <taxon>Fungi</taxon>
        <taxon>Dikarya</taxon>
        <taxon>Basidiomycota</taxon>
        <taxon>Pucciniomycotina</taxon>
        <taxon>Microbotryomycetes</taxon>
        <taxon>Sporidiobolales</taxon>
        <taxon>Sporidiobolaceae</taxon>
        <taxon>Rhodotorula</taxon>
    </lineage>
</organism>
<keyword evidence="2" id="KW-1185">Reference proteome</keyword>
<comment type="caution">
    <text evidence="1">The sequence shown here is derived from an EMBL/GenBank/DDBJ whole genome shotgun (WGS) entry which is preliminary data.</text>
</comment>
<dbReference type="AlphaFoldDB" id="A0AAV5GXC1"/>